<keyword evidence="3" id="KW-1185">Reference proteome</keyword>
<dbReference type="Pfam" id="PF12146">
    <property type="entry name" value="Hydrolase_4"/>
    <property type="match status" value="1"/>
</dbReference>
<name>A0A1G7V611_9PROT</name>
<dbReference type="SUPFAM" id="SSF53474">
    <property type="entry name" value="alpha/beta-Hydrolases"/>
    <property type="match status" value="1"/>
</dbReference>
<gene>
    <name evidence="2" type="ORF">SAMN05421742_101545</name>
</gene>
<dbReference type="EMBL" id="FNCV01000001">
    <property type="protein sequence ID" value="SDG54941.1"/>
    <property type="molecule type" value="Genomic_DNA"/>
</dbReference>
<dbReference type="AlphaFoldDB" id="A0A1G7V611"/>
<dbReference type="Proteomes" id="UP000217076">
    <property type="component" value="Unassembled WGS sequence"/>
</dbReference>
<dbReference type="PANTHER" id="PTHR12277:SF81">
    <property type="entry name" value="PROTEIN ABHD13"/>
    <property type="match status" value="1"/>
</dbReference>
<dbReference type="RefSeq" id="WP_245689192.1">
    <property type="nucleotide sequence ID" value="NZ_FNCV01000001.1"/>
</dbReference>
<proteinExistence type="predicted"/>
<dbReference type="InterPro" id="IPR029058">
    <property type="entry name" value="AB_hydrolase_fold"/>
</dbReference>
<reference evidence="3" key="1">
    <citation type="submission" date="2016-10" db="EMBL/GenBank/DDBJ databases">
        <authorList>
            <person name="Varghese N."/>
            <person name="Submissions S."/>
        </authorList>
    </citation>
    <scope>NUCLEOTIDE SEQUENCE [LARGE SCALE GENOMIC DNA]</scope>
    <source>
        <strain evidence="3">930I</strain>
    </source>
</reference>
<evidence type="ECO:0000313" key="2">
    <source>
        <dbReference type="EMBL" id="SDG54941.1"/>
    </source>
</evidence>
<dbReference type="InterPro" id="IPR022742">
    <property type="entry name" value="Hydrolase_4"/>
</dbReference>
<accession>A0A1G7V611</accession>
<dbReference type="Gene3D" id="3.40.50.1820">
    <property type="entry name" value="alpha/beta hydrolase"/>
    <property type="match status" value="1"/>
</dbReference>
<protein>
    <recommendedName>
        <fullName evidence="1">Serine aminopeptidase S33 domain-containing protein</fullName>
    </recommendedName>
</protein>
<dbReference type="PANTHER" id="PTHR12277">
    <property type="entry name" value="ALPHA/BETA HYDROLASE DOMAIN-CONTAINING PROTEIN"/>
    <property type="match status" value="1"/>
</dbReference>
<sequence length="276" mass="28868">MGRLVMGFLLAAGLGYALVVAGMYLAQRRFQYHPGPPAGSPSAAGLDDGVAEVRFGTEDGETLAGWFAPPGRAGAPTVVYFHGNAGNLDWLADKARHFRKAGLGILFFDWRGFGASSGRPTEQGLYADGRAALAFLAGQGIARADQVFYGESLGTGVATLMAAEAAGAGAPPRAVVLEAPFTSAVAVGAKVYPWLPVGWLMHDRYPSLGRIDRLGAPLLILHGEADSLIPVSHGRTLLAAAAEPKAGWFAPAGEHADLWDHGAGEAVLDWLRGLER</sequence>
<feature type="domain" description="Serine aminopeptidase S33" evidence="1">
    <location>
        <begin position="77"/>
        <end position="186"/>
    </location>
</feature>
<organism evidence="2 3">
    <name type="scientific">Roseospirillum parvum</name>
    <dbReference type="NCBI Taxonomy" id="83401"/>
    <lineage>
        <taxon>Bacteria</taxon>
        <taxon>Pseudomonadati</taxon>
        <taxon>Pseudomonadota</taxon>
        <taxon>Alphaproteobacteria</taxon>
        <taxon>Rhodospirillales</taxon>
        <taxon>Rhodospirillaceae</taxon>
        <taxon>Roseospirillum</taxon>
    </lineage>
</organism>
<dbReference type="STRING" id="83401.SAMN05421742_101545"/>
<evidence type="ECO:0000313" key="3">
    <source>
        <dbReference type="Proteomes" id="UP000217076"/>
    </source>
</evidence>
<evidence type="ECO:0000259" key="1">
    <source>
        <dbReference type="Pfam" id="PF12146"/>
    </source>
</evidence>